<dbReference type="Pfam" id="PF00004">
    <property type="entry name" value="AAA"/>
    <property type="match status" value="1"/>
</dbReference>
<dbReference type="InterPro" id="IPR006626">
    <property type="entry name" value="PbH1"/>
</dbReference>
<reference evidence="8" key="1">
    <citation type="submission" date="2022-06" db="EMBL/GenBank/DDBJ databases">
        <title>Genomic Encyclopedia of Archaeal and Bacterial Type Strains, Phase II (KMG-II): from individual species to whole genera.</title>
        <authorList>
            <person name="Goeker M."/>
        </authorList>
    </citation>
    <scope>NUCLEOTIDE SEQUENCE</scope>
    <source>
        <strain evidence="8">DSM 26652</strain>
    </source>
</reference>
<feature type="region of interest" description="Disordered" evidence="5">
    <location>
        <begin position="1"/>
        <end position="25"/>
    </location>
</feature>
<dbReference type="InterPro" id="IPR011050">
    <property type="entry name" value="Pectin_lyase_fold/virulence"/>
</dbReference>
<dbReference type="Pfam" id="PF13229">
    <property type="entry name" value="Beta_helix"/>
    <property type="match status" value="2"/>
</dbReference>
<dbReference type="InterPro" id="IPR041627">
    <property type="entry name" value="AAA_lid_6"/>
</dbReference>
<feature type="domain" description="Carbohydrate-binding/sugar hydrolysis" evidence="7">
    <location>
        <begin position="401"/>
        <end position="544"/>
    </location>
</feature>
<evidence type="ECO:0000256" key="2">
    <source>
        <dbReference type="ARBA" id="ARBA00022737"/>
    </source>
</evidence>
<dbReference type="FunFam" id="3.40.50.300:FF:000216">
    <property type="entry name" value="Type VII secretion ATPase EccA"/>
    <property type="match status" value="1"/>
</dbReference>
<dbReference type="InterPro" id="IPR000641">
    <property type="entry name" value="CbxX/CfxQ"/>
</dbReference>
<dbReference type="PANTHER" id="PTHR43392:SF2">
    <property type="entry name" value="AAA-TYPE ATPASE FAMILY PROTEIN _ ANKYRIN REPEAT FAMILY PROTEIN"/>
    <property type="match status" value="1"/>
</dbReference>
<evidence type="ECO:0000256" key="3">
    <source>
        <dbReference type="ARBA" id="ARBA00022741"/>
    </source>
</evidence>
<evidence type="ECO:0000259" key="6">
    <source>
        <dbReference type="SMART" id="SM00382"/>
    </source>
</evidence>
<evidence type="ECO:0000259" key="7">
    <source>
        <dbReference type="SMART" id="SM00722"/>
    </source>
</evidence>
<dbReference type="PANTHER" id="PTHR43392">
    <property type="entry name" value="AAA-TYPE ATPASE FAMILY PROTEIN / ANKYRIN REPEAT FAMILY PROTEIN"/>
    <property type="match status" value="1"/>
</dbReference>
<dbReference type="GO" id="GO:0005524">
    <property type="term" value="F:ATP binding"/>
    <property type="evidence" value="ECO:0007669"/>
    <property type="project" value="UniProtKB-KW"/>
</dbReference>
<dbReference type="Gene3D" id="1.10.8.60">
    <property type="match status" value="1"/>
</dbReference>
<protein>
    <submittedName>
        <fullName evidence="8">Right handed beta helix region</fullName>
    </submittedName>
</protein>
<comment type="caution">
    <text evidence="8">The sequence shown here is derived from an EMBL/GenBank/DDBJ whole genome shotgun (WGS) entry which is preliminary data.</text>
</comment>
<dbReference type="SMART" id="SM00710">
    <property type="entry name" value="PbH1"/>
    <property type="match status" value="14"/>
</dbReference>
<dbReference type="Gene3D" id="2.160.20.10">
    <property type="entry name" value="Single-stranded right-handed beta-helix, Pectin lyase-like"/>
    <property type="match status" value="3"/>
</dbReference>
<dbReference type="Gene3D" id="3.40.50.300">
    <property type="entry name" value="P-loop containing nucleotide triphosphate hydrolases"/>
    <property type="match status" value="1"/>
</dbReference>
<dbReference type="Pfam" id="PF17866">
    <property type="entry name" value="AAA_lid_6"/>
    <property type="match status" value="1"/>
</dbReference>
<dbReference type="AlphaFoldDB" id="A0A9X2FXU9"/>
<dbReference type="InterPro" id="IPR003593">
    <property type="entry name" value="AAA+_ATPase"/>
</dbReference>
<dbReference type="GO" id="GO:0016887">
    <property type="term" value="F:ATP hydrolysis activity"/>
    <property type="evidence" value="ECO:0007669"/>
    <property type="project" value="InterPro"/>
</dbReference>
<dbReference type="InterPro" id="IPR012334">
    <property type="entry name" value="Pectin_lyas_fold"/>
</dbReference>
<evidence type="ECO:0000256" key="4">
    <source>
        <dbReference type="ARBA" id="ARBA00022840"/>
    </source>
</evidence>
<dbReference type="InterPro" id="IPR027417">
    <property type="entry name" value="P-loop_NTPase"/>
</dbReference>
<accession>A0A9X2FXU9</accession>
<organism evidence="8 9">
    <name type="scientific">Promicromonospora thailandica</name>
    <dbReference type="NCBI Taxonomy" id="765201"/>
    <lineage>
        <taxon>Bacteria</taxon>
        <taxon>Bacillati</taxon>
        <taxon>Actinomycetota</taxon>
        <taxon>Actinomycetes</taxon>
        <taxon>Micrococcales</taxon>
        <taxon>Promicromonosporaceae</taxon>
        <taxon>Promicromonospora</taxon>
    </lineage>
</organism>
<dbReference type="SMART" id="SM00722">
    <property type="entry name" value="CASH"/>
    <property type="match status" value="2"/>
</dbReference>
<keyword evidence="3" id="KW-0547">Nucleotide-binding</keyword>
<dbReference type="CDD" id="cd00009">
    <property type="entry name" value="AAA"/>
    <property type="match status" value="1"/>
</dbReference>
<dbReference type="InterPro" id="IPR039448">
    <property type="entry name" value="Beta_helix"/>
</dbReference>
<keyword evidence="9" id="KW-1185">Reference proteome</keyword>
<dbReference type="EMBL" id="JAMTCS010000001">
    <property type="protein sequence ID" value="MCP2263272.1"/>
    <property type="molecule type" value="Genomic_DNA"/>
</dbReference>
<evidence type="ECO:0000256" key="5">
    <source>
        <dbReference type="SAM" id="MobiDB-lite"/>
    </source>
</evidence>
<dbReference type="Proteomes" id="UP001139493">
    <property type="component" value="Unassembled WGS sequence"/>
</dbReference>
<gene>
    <name evidence="8" type="ORF">APR03_000595</name>
</gene>
<sequence length="912" mass="94343">MASSDRARPAAETSGGRAGWQRVTPAGGWGAHRTIGAAVLAAGDGATISVQPGVYHEPLVVDRPVTILAAKGAGTVHVVSVDRPALTVTGSGATVRDLEFEGPAANDVAVLLRGGAPVLEGCRVTGGRLEVTGDANVTLRRCDVSDSEGAGAHLTGTSRTVLVDCTLRGIDGDGIRLDDDARAQCSGTRVDNVRGRGLHVGGAASGVFESCEFQRTGGPAVQLETLGHPVLRDCRIHDAGAQGVLAVGTAAPGAVPAVVGADLDVAASGEDEQRTRVESCEIVRTGAEGVLVAGDVRICLATTQVRDTRSSGIHAAGSAQVTLETVRVADSEGTALVVTGAATARVRDTVLTRSRANGIHVSGEGTVVLTGGEVSHTAFTAVHLSGGSRATLSDCLVSTTPEHGVRVVERADLVGERVRVEGARSVGVSVEDGDLLLRDCRVSDSGAGVCLSTRHRPLLDGCEVSGIAGTGIEIGPRTDALVRGGQVMETGSAGIFVDEGSNASLEDVTITDTGGSGLVVWASAGPRVRSVTIARTRKNGVYVADGAAGLIETSTVSETEFPAIYVGAAATPLFRDCLVHDTTADLTLTDGAAPVFEGCSTRAVATSSLPAHSARADSQRTPGAVTEVRAGTAGADETDPREESLDDLLGELALLVGLERVKDEVNALANLMRMVKRRQEAGLSAPPLSRHLVFAGNAGTGKTTVARLYGRILAALGLLTRGHLVEASRGDLVGEYVGHTAPKTQAVFRQAIGGVLFIDEAYALVPHGQGADFGQEAVSTLVKLMEDHRDDVVVIAAGYPRDMERLIDSNPGLASRFTRTLTFADYSSDELVGIVCRLAELYDYQLADSAVEQLGDYFAGIPRGERFGNGRTARQVFQRMTENQAQRVAGLKEPGSQDLTLVLPQDVPTGPP</sequence>
<dbReference type="InterPro" id="IPR050773">
    <property type="entry name" value="CbxX/CfxQ_RuBisCO_ESX"/>
</dbReference>
<dbReference type="PRINTS" id="PR00819">
    <property type="entry name" value="CBXCFQXSUPER"/>
</dbReference>
<dbReference type="RefSeq" id="WP_253832600.1">
    <property type="nucleotide sequence ID" value="NZ_JAMTCS010000001.1"/>
</dbReference>
<proteinExistence type="inferred from homology"/>
<dbReference type="SUPFAM" id="SSF51126">
    <property type="entry name" value="Pectin lyase-like"/>
    <property type="match status" value="2"/>
</dbReference>
<keyword evidence="2" id="KW-0677">Repeat</keyword>
<comment type="similarity">
    <text evidence="1">Belongs to the CbxX/CfxQ family.</text>
</comment>
<evidence type="ECO:0000313" key="8">
    <source>
        <dbReference type="EMBL" id="MCP2263272.1"/>
    </source>
</evidence>
<feature type="domain" description="AAA+ ATPase" evidence="6">
    <location>
        <begin position="688"/>
        <end position="827"/>
    </location>
</feature>
<dbReference type="SMART" id="SM00382">
    <property type="entry name" value="AAA"/>
    <property type="match status" value="1"/>
</dbReference>
<feature type="domain" description="Carbohydrate-binding/sugar hydrolysis" evidence="7">
    <location>
        <begin position="42"/>
        <end position="201"/>
    </location>
</feature>
<name>A0A9X2FXU9_9MICO</name>
<dbReference type="SUPFAM" id="SSF52540">
    <property type="entry name" value="P-loop containing nucleoside triphosphate hydrolases"/>
    <property type="match status" value="1"/>
</dbReference>
<keyword evidence="4" id="KW-0067">ATP-binding</keyword>
<dbReference type="InterPro" id="IPR006633">
    <property type="entry name" value="Carb-bd_sugar_hydrolysis-dom"/>
</dbReference>
<dbReference type="InterPro" id="IPR003959">
    <property type="entry name" value="ATPase_AAA_core"/>
</dbReference>
<evidence type="ECO:0000256" key="1">
    <source>
        <dbReference type="ARBA" id="ARBA00010378"/>
    </source>
</evidence>
<feature type="region of interest" description="Disordered" evidence="5">
    <location>
        <begin position="610"/>
        <end position="642"/>
    </location>
</feature>
<evidence type="ECO:0000313" key="9">
    <source>
        <dbReference type="Proteomes" id="UP001139493"/>
    </source>
</evidence>